<comment type="similarity">
    <text evidence="1">Belongs to the Gfa family.</text>
</comment>
<name>A0ABX6TA30_9SPHN</name>
<dbReference type="PROSITE" id="PS51891">
    <property type="entry name" value="CENP_V_GFA"/>
    <property type="match status" value="1"/>
</dbReference>
<proteinExistence type="inferred from homology"/>
<dbReference type="RefSeq" id="WP_187709473.1">
    <property type="nucleotide sequence ID" value="NZ_CP178916.1"/>
</dbReference>
<keyword evidence="6" id="KW-1185">Reference proteome</keyword>
<dbReference type="Proteomes" id="UP000516105">
    <property type="component" value="Chromosome"/>
</dbReference>
<dbReference type="InterPro" id="IPR006913">
    <property type="entry name" value="CENP-V/GFA"/>
</dbReference>
<keyword evidence="2" id="KW-0479">Metal-binding</keyword>
<evidence type="ECO:0000256" key="1">
    <source>
        <dbReference type="ARBA" id="ARBA00005495"/>
    </source>
</evidence>
<dbReference type="PANTHER" id="PTHR28620">
    <property type="entry name" value="CENTROMERE PROTEIN V"/>
    <property type="match status" value="1"/>
</dbReference>
<evidence type="ECO:0000256" key="2">
    <source>
        <dbReference type="ARBA" id="ARBA00022723"/>
    </source>
</evidence>
<dbReference type="EMBL" id="CP060782">
    <property type="protein sequence ID" value="QNP46520.1"/>
    <property type="molecule type" value="Genomic_DNA"/>
</dbReference>
<protein>
    <submittedName>
        <fullName evidence="5">GFA family protein</fullName>
    </submittedName>
</protein>
<keyword evidence="3" id="KW-0862">Zinc</keyword>
<dbReference type="InterPro" id="IPR052355">
    <property type="entry name" value="CENP-V-like"/>
</dbReference>
<organism evidence="5 6">
    <name type="scientific">Sphingomonas sediminicola</name>
    <dbReference type="NCBI Taxonomy" id="386874"/>
    <lineage>
        <taxon>Bacteria</taxon>
        <taxon>Pseudomonadati</taxon>
        <taxon>Pseudomonadota</taxon>
        <taxon>Alphaproteobacteria</taxon>
        <taxon>Sphingomonadales</taxon>
        <taxon>Sphingomonadaceae</taxon>
        <taxon>Sphingomonas</taxon>
    </lineage>
</organism>
<evidence type="ECO:0000313" key="6">
    <source>
        <dbReference type="Proteomes" id="UP000516105"/>
    </source>
</evidence>
<reference evidence="5 6" key="1">
    <citation type="submission" date="2020-08" db="EMBL/GenBank/DDBJ databases">
        <title>Genome sequence of Sphingomonas sediminicola KACC 15039T.</title>
        <authorList>
            <person name="Hyun D.-W."/>
            <person name="Bae J.-W."/>
        </authorList>
    </citation>
    <scope>NUCLEOTIDE SEQUENCE [LARGE SCALE GENOMIC DNA]</scope>
    <source>
        <strain evidence="5 6">KACC 15039</strain>
    </source>
</reference>
<dbReference type="InterPro" id="IPR011057">
    <property type="entry name" value="Mss4-like_sf"/>
</dbReference>
<evidence type="ECO:0000313" key="5">
    <source>
        <dbReference type="EMBL" id="QNP46520.1"/>
    </source>
</evidence>
<dbReference type="PANTHER" id="PTHR28620:SF1">
    <property type="entry name" value="CENP-V_GFA DOMAIN-CONTAINING PROTEIN"/>
    <property type="match status" value="1"/>
</dbReference>
<accession>A0ABX6TA30</accession>
<sequence length="128" mass="13990">MIEVSGGCHCGTVRFTARMPDAPVHALDCNCSICSMTGFLHVIVPHSEFELLTGRDALASYRFGTGSAEHLFCSNCGVKSFYQPRSHPDAWSVNANCLDEAVELEIEQFNGRHWENAKARLDGEQAGG</sequence>
<dbReference type="Gene3D" id="2.170.150.70">
    <property type="match status" value="1"/>
</dbReference>
<dbReference type="Pfam" id="PF04828">
    <property type="entry name" value="GFA"/>
    <property type="match status" value="1"/>
</dbReference>
<evidence type="ECO:0000259" key="4">
    <source>
        <dbReference type="PROSITE" id="PS51891"/>
    </source>
</evidence>
<dbReference type="SUPFAM" id="SSF51316">
    <property type="entry name" value="Mss4-like"/>
    <property type="match status" value="1"/>
</dbReference>
<feature type="domain" description="CENP-V/GFA" evidence="4">
    <location>
        <begin position="4"/>
        <end position="115"/>
    </location>
</feature>
<evidence type="ECO:0000256" key="3">
    <source>
        <dbReference type="ARBA" id="ARBA00022833"/>
    </source>
</evidence>
<gene>
    <name evidence="5" type="ORF">H9L14_05100</name>
</gene>